<reference evidence="2 3" key="1">
    <citation type="journal article" date="2015" name="Stand. Genomic Sci.">
        <title>Genomic Encyclopedia of Bacterial and Archaeal Type Strains, Phase III: the genomes of soil and plant-associated and newly described type strains.</title>
        <authorList>
            <person name="Whitman W.B."/>
            <person name="Woyke T."/>
            <person name="Klenk H.P."/>
            <person name="Zhou Y."/>
            <person name="Lilburn T.G."/>
            <person name="Beck B.J."/>
            <person name="De Vos P."/>
            <person name="Vandamme P."/>
            <person name="Eisen J.A."/>
            <person name="Garrity G."/>
            <person name="Hugenholtz P."/>
            <person name="Kyrpides N.C."/>
        </authorList>
    </citation>
    <scope>NUCLEOTIDE SEQUENCE [LARGE SCALE GENOMIC DNA]</scope>
    <source>
        <strain evidence="2 3">VKM Ac-2572</strain>
    </source>
</reference>
<protein>
    <submittedName>
        <fullName evidence="2">2-polyprenyl-6-methoxyphenol hydroxylase-like FAD-dependent oxidoreductase</fullName>
    </submittedName>
</protein>
<sequence length="414" mass="44597">MTKSVLISGGGIAGPALAYWLRRHGFTPTIVEIAPAPRPGGQTIDIRGISKVVVERMGLMPAIKRAQLHERGLEYVRANGRTGAAMPAELLDGAGPVADIEILRGDLAGILNDAIAGEIEYLYGDSIAALDQDTAGVSVTFTSGSQRRFDLVVGADGVHSRVRKLAFGPEEQFVQHLGGYGSFFSVETPEPLNHWMKIYSAPGGRWVGLRPDHDPRYAKALLSFRSPVLSYDRRDVDAQKALLTQRFKGLGWHTDHILTALRDADDFYFDSTSRVVVPEWSRGRVVLVGDAGYCGSPLAGHGTALSLVGAYVLAGELAAAEGDHVRAFPSYQAQLQAYVDQRMELPPGGIRMAMPMTAVGISLRNAQIRLMMSRPFTGLLAKLAAAVPDKIELKAYTPLVERGNPVGVAAEEAE</sequence>
<dbReference type="Proteomes" id="UP000294508">
    <property type="component" value="Unassembled WGS sequence"/>
</dbReference>
<dbReference type="PANTHER" id="PTHR46865">
    <property type="entry name" value="OXIDOREDUCTASE-RELATED"/>
    <property type="match status" value="1"/>
</dbReference>
<dbReference type="Gene3D" id="3.50.50.60">
    <property type="entry name" value="FAD/NAD(P)-binding domain"/>
    <property type="match status" value="1"/>
</dbReference>
<evidence type="ECO:0000313" key="2">
    <source>
        <dbReference type="EMBL" id="TCO22230.1"/>
    </source>
</evidence>
<evidence type="ECO:0000259" key="1">
    <source>
        <dbReference type="Pfam" id="PF01494"/>
    </source>
</evidence>
<dbReference type="Gene3D" id="3.30.9.10">
    <property type="entry name" value="D-Amino Acid Oxidase, subunit A, domain 2"/>
    <property type="match status" value="1"/>
</dbReference>
<gene>
    <name evidence="2" type="ORF">EV652_110215</name>
</gene>
<dbReference type="GO" id="GO:0071949">
    <property type="term" value="F:FAD binding"/>
    <property type="evidence" value="ECO:0007669"/>
    <property type="project" value="InterPro"/>
</dbReference>
<proteinExistence type="predicted"/>
<dbReference type="InterPro" id="IPR051704">
    <property type="entry name" value="FAD_aromatic-hydroxylase"/>
</dbReference>
<comment type="caution">
    <text evidence="2">The sequence shown here is derived from an EMBL/GenBank/DDBJ whole genome shotgun (WGS) entry which is preliminary data.</text>
</comment>
<accession>A0A4R2H913</accession>
<dbReference type="InterPro" id="IPR036188">
    <property type="entry name" value="FAD/NAD-bd_sf"/>
</dbReference>
<dbReference type="EMBL" id="SLWN01000010">
    <property type="protein sequence ID" value="TCO22230.1"/>
    <property type="molecule type" value="Genomic_DNA"/>
</dbReference>
<dbReference type="OrthoDB" id="3212532at2"/>
<keyword evidence="3" id="KW-1185">Reference proteome</keyword>
<dbReference type="InterPro" id="IPR002938">
    <property type="entry name" value="FAD-bd"/>
</dbReference>
<feature type="domain" description="FAD-binding" evidence="1">
    <location>
        <begin position="4"/>
        <end position="322"/>
    </location>
</feature>
<evidence type="ECO:0000313" key="3">
    <source>
        <dbReference type="Proteomes" id="UP000294508"/>
    </source>
</evidence>
<dbReference type="SUPFAM" id="SSF51905">
    <property type="entry name" value="FAD/NAD(P)-binding domain"/>
    <property type="match status" value="1"/>
</dbReference>
<dbReference type="PANTHER" id="PTHR46865:SF2">
    <property type="entry name" value="MONOOXYGENASE"/>
    <property type="match status" value="1"/>
</dbReference>
<name>A0A4R2H913_9ACTN</name>
<dbReference type="RefSeq" id="WP_132212346.1">
    <property type="nucleotide sequence ID" value="NZ_SLWN01000010.1"/>
</dbReference>
<dbReference type="Pfam" id="PF01494">
    <property type="entry name" value="FAD_binding_3"/>
    <property type="match status" value="1"/>
</dbReference>
<dbReference type="PRINTS" id="PR00420">
    <property type="entry name" value="RNGMNOXGNASE"/>
</dbReference>
<organism evidence="2 3">
    <name type="scientific">Kribbella steppae</name>
    <dbReference type="NCBI Taxonomy" id="2512223"/>
    <lineage>
        <taxon>Bacteria</taxon>
        <taxon>Bacillati</taxon>
        <taxon>Actinomycetota</taxon>
        <taxon>Actinomycetes</taxon>
        <taxon>Propionibacteriales</taxon>
        <taxon>Kribbellaceae</taxon>
        <taxon>Kribbella</taxon>
    </lineage>
</organism>
<dbReference type="AlphaFoldDB" id="A0A4R2H913"/>